<comment type="subcellular location">
    <subcellularLocation>
        <location evidence="1">Membrane</location>
        <topology evidence="1">Multi-pass membrane protein</topology>
    </subcellularLocation>
</comment>
<feature type="transmembrane region" description="Helical" evidence="6">
    <location>
        <begin position="233"/>
        <end position="252"/>
    </location>
</feature>
<dbReference type="eggNOG" id="KOG1237">
    <property type="taxonomic scope" value="Eukaryota"/>
</dbReference>
<feature type="transmembrane region" description="Helical" evidence="6">
    <location>
        <begin position="514"/>
        <end position="535"/>
    </location>
</feature>
<evidence type="ECO:0000313" key="8">
    <source>
        <dbReference type="RefSeq" id="XP_012568261.1"/>
    </source>
</evidence>
<feature type="transmembrane region" description="Helical" evidence="6">
    <location>
        <begin position="555"/>
        <end position="575"/>
    </location>
</feature>
<dbReference type="GO" id="GO:0022857">
    <property type="term" value="F:transmembrane transporter activity"/>
    <property type="evidence" value="ECO:0007669"/>
    <property type="project" value="InterPro"/>
</dbReference>
<name>A0A1S3DZI7_CICAR</name>
<gene>
    <name evidence="8" type="primary">LOC101497473</name>
</gene>
<dbReference type="KEGG" id="cam:101497473"/>
<feature type="transmembrane region" description="Helical" evidence="6">
    <location>
        <begin position="162"/>
        <end position="188"/>
    </location>
</feature>
<keyword evidence="7" id="KW-1185">Reference proteome</keyword>
<comment type="similarity">
    <text evidence="2">Belongs to the major facilitator superfamily. Proton-dependent oligopeptide transporter (POT/PTR) (TC 2.A.17) family.</text>
</comment>
<keyword evidence="3 6" id="KW-0812">Transmembrane</keyword>
<feature type="transmembrane region" description="Helical" evidence="6">
    <location>
        <begin position="208"/>
        <end position="226"/>
    </location>
</feature>
<evidence type="ECO:0000256" key="1">
    <source>
        <dbReference type="ARBA" id="ARBA00004141"/>
    </source>
</evidence>
<feature type="transmembrane region" description="Helical" evidence="6">
    <location>
        <begin position="117"/>
        <end position="141"/>
    </location>
</feature>
<dbReference type="Gene3D" id="1.20.1250.20">
    <property type="entry name" value="MFS general substrate transporter like domains"/>
    <property type="match status" value="1"/>
</dbReference>
<feature type="transmembrane region" description="Helical" evidence="6">
    <location>
        <begin position="472"/>
        <end position="494"/>
    </location>
</feature>
<evidence type="ECO:0000256" key="6">
    <source>
        <dbReference type="SAM" id="Phobius"/>
    </source>
</evidence>
<keyword evidence="4 6" id="KW-1133">Transmembrane helix</keyword>
<dbReference type="PaxDb" id="3827-XP_004489981.1"/>
<feature type="transmembrane region" description="Helical" evidence="6">
    <location>
        <begin position="391"/>
        <end position="414"/>
    </location>
</feature>
<evidence type="ECO:0000313" key="7">
    <source>
        <dbReference type="Proteomes" id="UP000087171"/>
    </source>
</evidence>
<dbReference type="Proteomes" id="UP000087171">
    <property type="component" value="Chromosome Ca2"/>
</dbReference>
<evidence type="ECO:0000256" key="5">
    <source>
        <dbReference type="ARBA" id="ARBA00023136"/>
    </source>
</evidence>
<dbReference type="GeneID" id="101497473"/>
<dbReference type="Pfam" id="PF00854">
    <property type="entry name" value="PTR2"/>
    <property type="match status" value="1"/>
</dbReference>
<dbReference type="InterPro" id="IPR000109">
    <property type="entry name" value="POT_fam"/>
</dbReference>
<keyword evidence="5 6" id="KW-0472">Membrane</keyword>
<dbReference type="RefSeq" id="XP_012568261.1">
    <property type="nucleotide sequence ID" value="XM_012712807.2"/>
</dbReference>
<evidence type="ECO:0000256" key="2">
    <source>
        <dbReference type="ARBA" id="ARBA00005982"/>
    </source>
</evidence>
<reference evidence="7" key="1">
    <citation type="journal article" date="2013" name="Nat. Biotechnol.">
        <title>Draft genome sequence of chickpea (Cicer arietinum) provides a resource for trait improvement.</title>
        <authorList>
            <person name="Varshney R.K."/>
            <person name="Song C."/>
            <person name="Saxena R.K."/>
            <person name="Azam S."/>
            <person name="Yu S."/>
            <person name="Sharpe A.G."/>
            <person name="Cannon S."/>
            <person name="Baek J."/>
            <person name="Rosen B.D."/>
            <person name="Tar'an B."/>
            <person name="Millan T."/>
            <person name="Zhang X."/>
            <person name="Ramsay L.D."/>
            <person name="Iwata A."/>
            <person name="Wang Y."/>
            <person name="Nelson W."/>
            <person name="Farmer A.D."/>
            <person name="Gaur P.M."/>
            <person name="Soderlund C."/>
            <person name="Penmetsa R.V."/>
            <person name="Xu C."/>
            <person name="Bharti A.K."/>
            <person name="He W."/>
            <person name="Winter P."/>
            <person name="Zhao S."/>
            <person name="Hane J.K."/>
            <person name="Carrasquilla-Garcia N."/>
            <person name="Condie J.A."/>
            <person name="Upadhyaya H.D."/>
            <person name="Luo M.C."/>
            <person name="Thudi M."/>
            <person name="Gowda C.L."/>
            <person name="Singh N.P."/>
            <person name="Lichtenzveig J."/>
            <person name="Gali K.K."/>
            <person name="Rubio J."/>
            <person name="Nadarajan N."/>
            <person name="Dolezel J."/>
            <person name="Bansal K.C."/>
            <person name="Xu X."/>
            <person name="Edwards D."/>
            <person name="Zhang G."/>
            <person name="Kahl G."/>
            <person name="Gil J."/>
            <person name="Singh K.B."/>
            <person name="Datta S.K."/>
            <person name="Jackson S.A."/>
            <person name="Wang J."/>
            <person name="Cook D.R."/>
        </authorList>
    </citation>
    <scope>NUCLEOTIDE SEQUENCE [LARGE SCALE GENOMIC DNA]</scope>
    <source>
        <strain evidence="7">cv. CDC Frontier</strain>
    </source>
</reference>
<feature type="transmembrane region" description="Helical" evidence="6">
    <location>
        <begin position="435"/>
        <end position="452"/>
    </location>
</feature>
<dbReference type="GO" id="GO:0016020">
    <property type="term" value="C:membrane"/>
    <property type="evidence" value="ECO:0007669"/>
    <property type="project" value="UniProtKB-SubCell"/>
</dbReference>
<dbReference type="AlphaFoldDB" id="A0A1S3DZI7"/>
<proteinExistence type="inferred from homology"/>
<feature type="transmembrane region" description="Helical" evidence="6">
    <location>
        <begin position="73"/>
        <end position="97"/>
    </location>
</feature>
<dbReference type="SUPFAM" id="SSF103473">
    <property type="entry name" value="MFS general substrate transporter"/>
    <property type="match status" value="1"/>
</dbReference>
<dbReference type="InterPro" id="IPR036259">
    <property type="entry name" value="MFS_trans_sf"/>
</dbReference>
<reference evidence="8" key="2">
    <citation type="submission" date="2025-08" db="UniProtKB">
        <authorList>
            <consortium name="RefSeq"/>
        </authorList>
    </citation>
    <scope>IDENTIFICATION</scope>
    <source>
        <tissue evidence="8">Etiolated seedlings</tissue>
    </source>
</reference>
<sequence>MEVEKKKRNHTRSLWSSCCSNWNSKKSSIDEIDLDNSSNPRVMKERPGWKGAKYILGNETIERIATYGMQGNFLVYLLNVFHLSQVGAANIISLWIAVSNLIPMIGAIISDAFLGKFRTIVLASIGTLVGIVIITLTAWLPQLHPPTCNHHQVCVAPTSFHLSILIFGLSWLAIGTGGIRPCAIPFAIDQFDTNTLEGKKGASRFYNWYYTTQTFVMLINATLIVYMQNKNWVVGFGTLGLLMLCAIIIFLVGKSAYFFISAEGSIFSGIAKVIVAAYKKHQLQFPSKEGECVYYDPPLEDVKALKMPLTKELRCLNKAAMIQDNEINPEGRVTNTWNLCSIQQVEELKCLIKIIPIWASGFLGAIPIVQQGIFPITQALKMDRHIGSFEIPAPSCSIVTLITIAIWLLFYDFFVQPALAKVTKQVEGIKSLQKIVIGNIFSILVMVSAGLVEWYRRNMAISNTYGTKPISAFWLAPQYIMLGFCEVFLLIGYIEFYNSESPQKMKSIGNSLHYLMLACSSYAGVLVINIVNKVTQRNGGKGWLNNDINVGRLDYYYFLISGLGAINLVYVIFCAKRYRYKVVVKAEVADSI</sequence>
<protein>
    <submittedName>
        <fullName evidence="8">Protein NRT1/ PTR FAMILY 2.13-like isoform X1</fullName>
    </submittedName>
</protein>
<organism evidence="7 8">
    <name type="scientific">Cicer arietinum</name>
    <name type="common">Chickpea</name>
    <name type="synonym">Garbanzo</name>
    <dbReference type="NCBI Taxonomy" id="3827"/>
    <lineage>
        <taxon>Eukaryota</taxon>
        <taxon>Viridiplantae</taxon>
        <taxon>Streptophyta</taxon>
        <taxon>Embryophyta</taxon>
        <taxon>Tracheophyta</taxon>
        <taxon>Spermatophyta</taxon>
        <taxon>Magnoliopsida</taxon>
        <taxon>eudicotyledons</taxon>
        <taxon>Gunneridae</taxon>
        <taxon>Pentapetalae</taxon>
        <taxon>rosids</taxon>
        <taxon>fabids</taxon>
        <taxon>Fabales</taxon>
        <taxon>Fabaceae</taxon>
        <taxon>Papilionoideae</taxon>
        <taxon>50 kb inversion clade</taxon>
        <taxon>NPAAA clade</taxon>
        <taxon>Hologalegina</taxon>
        <taxon>IRL clade</taxon>
        <taxon>Cicereae</taxon>
        <taxon>Cicer</taxon>
    </lineage>
</organism>
<evidence type="ECO:0000256" key="3">
    <source>
        <dbReference type="ARBA" id="ARBA00022692"/>
    </source>
</evidence>
<accession>A0A1S3DZI7</accession>
<evidence type="ECO:0000256" key="4">
    <source>
        <dbReference type="ARBA" id="ARBA00022989"/>
    </source>
</evidence>
<feature type="transmembrane region" description="Helical" evidence="6">
    <location>
        <begin position="351"/>
        <end position="371"/>
    </location>
</feature>
<dbReference type="PANTHER" id="PTHR11654">
    <property type="entry name" value="OLIGOPEPTIDE TRANSPORTER-RELATED"/>
    <property type="match status" value="1"/>
</dbReference>
<dbReference type="OrthoDB" id="8904098at2759"/>